<name>A0A1H2SPJ4_9RHOB</name>
<keyword evidence="2" id="KW-1185">Reference proteome</keyword>
<dbReference type="STRING" id="1545044.SAMN05444276_101688"/>
<proteinExistence type="predicted"/>
<gene>
    <name evidence="1" type="ORF">SAMN05444276_101688</name>
</gene>
<dbReference type="AlphaFoldDB" id="A0A1H2SPJ4"/>
<dbReference type="EMBL" id="FNNA01000001">
    <property type="protein sequence ID" value="SDW33532.1"/>
    <property type="molecule type" value="Genomic_DNA"/>
</dbReference>
<protein>
    <submittedName>
        <fullName evidence="1">Uncharacterized protein</fullName>
    </submittedName>
</protein>
<dbReference type="OrthoDB" id="7605594at2"/>
<accession>A0A1H2SPJ4</accession>
<dbReference type="Proteomes" id="UP000182944">
    <property type="component" value="Unassembled WGS sequence"/>
</dbReference>
<reference evidence="2" key="1">
    <citation type="submission" date="2016-10" db="EMBL/GenBank/DDBJ databases">
        <authorList>
            <person name="Varghese N."/>
            <person name="Submissions S."/>
        </authorList>
    </citation>
    <scope>NUCLEOTIDE SEQUENCE [LARGE SCALE GENOMIC DNA]</scope>
    <source>
        <strain evidence="2">DSM 29303</strain>
    </source>
</reference>
<evidence type="ECO:0000313" key="2">
    <source>
        <dbReference type="Proteomes" id="UP000182944"/>
    </source>
</evidence>
<evidence type="ECO:0000313" key="1">
    <source>
        <dbReference type="EMBL" id="SDW33532.1"/>
    </source>
</evidence>
<dbReference type="RefSeq" id="WP_036730635.1">
    <property type="nucleotide sequence ID" value="NZ_FNNA01000001.1"/>
</dbReference>
<organism evidence="1 2">
    <name type="scientific">Paracoccus sanguinis</name>
    <dbReference type="NCBI Taxonomy" id="1545044"/>
    <lineage>
        <taxon>Bacteria</taxon>
        <taxon>Pseudomonadati</taxon>
        <taxon>Pseudomonadota</taxon>
        <taxon>Alphaproteobacteria</taxon>
        <taxon>Rhodobacterales</taxon>
        <taxon>Paracoccaceae</taxon>
        <taxon>Paracoccus</taxon>
    </lineage>
</organism>
<sequence>MTRRGPHNPPVSDHAVLRWLERHGHVNVEAVRRQIYEETREALRAGASRLTINGTEYRIEGGVVVTIVDVRQTCGKLDWPKP</sequence>